<dbReference type="GO" id="GO:0005737">
    <property type="term" value="C:cytoplasm"/>
    <property type="evidence" value="ECO:0007669"/>
    <property type="project" value="UniProtKB-SubCell"/>
</dbReference>
<evidence type="ECO:0000256" key="3">
    <source>
        <dbReference type="ARBA" id="ARBA00022801"/>
    </source>
</evidence>
<name>A0A326UCX0_THEHA</name>
<dbReference type="OrthoDB" id="9802795at2"/>
<comment type="caution">
    <text evidence="10">The sequence shown here is derived from an EMBL/GenBank/DDBJ whole genome shotgun (WGS) entry which is preliminary data.</text>
</comment>
<dbReference type="EMBL" id="QKUF01000001">
    <property type="protein sequence ID" value="PZW36166.1"/>
    <property type="molecule type" value="Genomic_DNA"/>
</dbReference>
<evidence type="ECO:0000256" key="5">
    <source>
        <dbReference type="HAMAP-Rule" id="MF_00378"/>
    </source>
</evidence>
<sequence>MSAMHPGYLPGFADEWSVSALSRYLKELLETDDVVRYVRVHGEVSNCKTYPSGHCYFTLKDQDAQLNCVFFKQARLRSEAPTLRNGMALSAEGRISFYDRDGKLQLYVENVTPHEGPGVLFERFQRLKELLEAEGLFAPERKRPLPAQPEVIGIVTSLQAAALRDMLYMLRTRYPLARVILAPALVQGEDAPASIAAALDLLNEHDEAEVIIVGRGGGSIEELWAFNEEVVARAIARSRIPVISAVGHETDFTIADLVADYRAPTPTAAATVAVPDIADWQAQLTVLQRQLVDAMLERLKELTDEVESVQRELERVSPLNMIDAYQQRIDSLTASLQISMRHHISLYQERLHGLALQLHSLSPLLTIARGYAVVRRARDQQPVTSTQQVQAGENLTIQVQDGTIPVQVLAEHIQSTG</sequence>
<dbReference type="InterPro" id="IPR020579">
    <property type="entry name" value="Exonuc_VII_lsu_C"/>
</dbReference>
<dbReference type="Gene3D" id="2.40.50.1010">
    <property type="match status" value="1"/>
</dbReference>
<feature type="domain" description="Exonuclease VII large subunit C-terminal" evidence="8">
    <location>
        <begin position="136"/>
        <end position="354"/>
    </location>
</feature>
<dbReference type="GO" id="GO:0009318">
    <property type="term" value="C:exodeoxyribonuclease VII complex"/>
    <property type="evidence" value="ECO:0007669"/>
    <property type="project" value="UniProtKB-UniRule"/>
</dbReference>
<evidence type="ECO:0000256" key="6">
    <source>
        <dbReference type="RuleBase" id="RU004355"/>
    </source>
</evidence>
<dbReference type="CDD" id="cd04489">
    <property type="entry name" value="ExoVII_LU_OBF"/>
    <property type="match status" value="1"/>
</dbReference>
<dbReference type="InterPro" id="IPR003753">
    <property type="entry name" value="Exonuc_VII_L"/>
</dbReference>
<comment type="function">
    <text evidence="5">Bidirectionally degrades single-stranded DNA into large acid-insoluble oligonucleotides, which are then degraded further into small acid-soluble oligonucleotides.</text>
</comment>
<reference evidence="10 11" key="1">
    <citation type="submission" date="2018-06" db="EMBL/GenBank/DDBJ databases">
        <title>Genomic Encyclopedia of Archaeal and Bacterial Type Strains, Phase II (KMG-II): from individual species to whole genera.</title>
        <authorList>
            <person name="Goeker M."/>
        </authorList>
    </citation>
    <scope>NUCLEOTIDE SEQUENCE [LARGE SCALE GENOMIC DNA]</scope>
    <source>
        <strain evidence="10 11">ATCC BAA-1881</strain>
    </source>
</reference>
<proteinExistence type="inferred from homology"/>
<feature type="coiled-coil region" evidence="7">
    <location>
        <begin position="277"/>
        <end position="316"/>
    </location>
</feature>
<keyword evidence="11" id="KW-1185">Reference proteome</keyword>
<keyword evidence="4 5" id="KW-0269">Exonuclease</keyword>
<evidence type="ECO:0000313" key="11">
    <source>
        <dbReference type="Proteomes" id="UP000248806"/>
    </source>
</evidence>
<feature type="domain" description="OB-fold nucleic acid binding" evidence="9">
    <location>
        <begin position="16"/>
        <end position="111"/>
    </location>
</feature>
<organism evidence="10 11">
    <name type="scientific">Thermosporothrix hazakensis</name>
    <dbReference type="NCBI Taxonomy" id="644383"/>
    <lineage>
        <taxon>Bacteria</taxon>
        <taxon>Bacillati</taxon>
        <taxon>Chloroflexota</taxon>
        <taxon>Ktedonobacteria</taxon>
        <taxon>Ktedonobacterales</taxon>
        <taxon>Thermosporotrichaceae</taxon>
        <taxon>Thermosporothrix</taxon>
    </lineage>
</organism>
<keyword evidence="3 5" id="KW-0378">Hydrolase</keyword>
<keyword evidence="1 5" id="KW-0963">Cytoplasm</keyword>
<evidence type="ECO:0000256" key="7">
    <source>
        <dbReference type="SAM" id="Coils"/>
    </source>
</evidence>
<dbReference type="InterPro" id="IPR025824">
    <property type="entry name" value="OB-fold_nuc-bd_dom"/>
</dbReference>
<dbReference type="PANTHER" id="PTHR30008:SF0">
    <property type="entry name" value="EXODEOXYRIBONUCLEASE 7 LARGE SUBUNIT"/>
    <property type="match status" value="1"/>
</dbReference>
<dbReference type="Pfam" id="PF02601">
    <property type="entry name" value="Exonuc_VII_L"/>
    <property type="match status" value="1"/>
</dbReference>
<gene>
    <name evidence="5" type="primary">xseA</name>
    <name evidence="10" type="ORF">EI42_00336</name>
</gene>
<comment type="catalytic activity">
    <reaction evidence="5 6">
        <text>Exonucleolytic cleavage in either 5'- to 3'- or 3'- to 5'-direction to yield nucleoside 5'-phosphates.</text>
        <dbReference type="EC" id="3.1.11.6"/>
    </reaction>
</comment>
<evidence type="ECO:0000259" key="9">
    <source>
        <dbReference type="Pfam" id="PF13742"/>
    </source>
</evidence>
<evidence type="ECO:0000256" key="4">
    <source>
        <dbReference type="ARBA" id="ARBA00022839"/>
    </source>
</evidence>
<keyword evidence="7" id="KW-0175">Coiled coil</keyword>
<dbReference type="GO" id="GO:0008855">
    <property type="term" value="F:exodeoxyribonuclease VII activity"/>
    <property type="evidence" value="ECO:0007669"/>
    <property type="project" value="UniProtKB-UniRule"/>
</dbReference>
<protein>
    <recommendedName>
        <fullName evidence="5">Exodeoxyribonuclease 7 large subunit</fullName>
        <ecNumber evidence="5">3.1.11.6</ecNumber>
    </recommendedName>
    <alternativeName>
        <fullName evidence="5">Exodeoxyribonuclease VII large subunit</fullName>
        <shortName evidence="5">Exonuclease VII large subunit</shortName>
    </alternativeName>
</protein>
<evidence type="ECO:0000256" key="2">
    <source>
        <dbReference type="ARBA" id="ARBA00022722"/>
    </source>
</evidence>
<dbReference type="NCBIfam" id="TIGR00237">
    <property type="entry name" value="xseA"/>
    <property type="match status" value="1"/>
</dbReference>
<dbReference type="EC" id="3.1.11.6" evidence="5"/>
<dbReference type="GO" id="GO:0006308">
    <property type="term" value="P:DNA catabolic process"/>
    <property type="evidence" value="ECO:0007669"/>
    <property type="project" value="UniProtKB-UniRule"/>
</dbReference>
<dbReference type="PANTHER" id="PTHR30008">
    <property type="entry name" value="EXODEOXYRIBONUCLEASE 7 LARGE SUBUNIT"/>
    <property type="match status" value="1"/>
</dbReference>
<accession>A0A326UCX0</accession>
<evidence type="ECO:0000259" key="8">
    <source>
        <dbReference type="Pfam" id="PF02601"/>
    </source>
</evidence>
<comment type="similarity">
    <text evidence="5 6">Belongs to the XseA family.</text>
</comment>
<dbReference type="RefSeq" id="WP_111318175.1">
    <property type="nucleotide sequence ID" value="NZ_BIFX01000001.1"/>
</dbReference>
<keyword evidence="2 5" id="KW-0540">Nuclease</keyword>
<evidence type="ECO:0000313" key="10">
    <source>
        <dbReference type="EMBL" id="PZW36166.1"/>
    </source>
</evidence>
<dbReference type="AlphaFoldDB" id="A0A326UCX0"/>
<comment type="subcellular location">
    <subcellularLocation>
        <location evidence="5 6">Cytoplasm</location>
    </subcellularLocation>
</comment>
<evidence type="ECO:0000256" key="1">
    <source>
        <dbReference type="ARBA" id="ARBA00022490"/>
    </source>
</evidence>
<dbReference type="Proteomes" id="UP000248806">
    <property type="component" value="Unassembled WGS sequence"/>
</dbReference>
<dbReference type="GO" id="GO:0003676">
    <property type="term" value="F:nucleic acid binding"/>
    <property type="evidence" value="ECO:0007669"/>
    <property type="project" value="InterPro"/>
</dbReference>
<dbReference type="HAMAP" id="MF_00378">
    <property type="entry name" value="Exonuc_7_L"/>
    <property type="match status" value="1"/>
</dbReference>
<comment type="subunit">
    <text evidence="5">Heterooligomer composed of large and small subunits.</text>
</comment>
<dbReference type="Pfam" id="PF13742">
    <property type="entry name" value="tRNA_anti_2"/>
    <property type="match status" value="1"/>
</dbReference>